<dbReference type="Ensembl" id="ENSPSIT00000015331.1">
    <property type="protein sequence ID" value="ENSPSIP00000015260.1"/>
    <property type="gene ID" value="ENSPSIG00000013645.1"/>
</dbReference>
<dbReference type="InterPro" id="IPR000725">
    <property type="entry name" value="Olfact_rcpt"/>
</dbReference>
<dbReference type="InterPro" id="IPR000276">
    <property type="entry name" value="GPCR_Rhodpsn"/>
</dbReference>
<keyword evidence="7" id="KW-0675">Receptor</keyword>
<comment type="function">
    <text evidence="1">Odorant receptor.</text>
</comment>
<feature type="domain" description="G-protein coupled receptors family 1 profile" evidence="10">
    <location>
        <begin position="36"/>
        <end position="118"/>
    </location>
</feature>
<reference evidence="12" key="2">
    <citation type="journal article" date="2013" name="Nat. Genet.">
        <title>The draft genomes of soft-shell turtle and green sea turtle yield insights into the development and evolution of the turtle-specific body plan.</title>
        <authorList>
            <person name="Wang Z."/>
            <person name="Pascual-Anaya J."/>
            <person name="Zadissa A."/>
            <person name="Li W."/>
            <person name="Niimura Y."/>
            <person name="Huang Z."/>
            <person name="Li C."/>
            <person name="White S."/>
            <person name="Xiong Z."/>
            <person name="Fang D."/>
            <person name="Wang B."/>
            <person name="Ming Y."/>
            <person name="Chen Y."/>
            <person name="Zheng Y."/>
            <person name="Kuraku S."/>
            <person name="Pignatelli M."/>
            <person name="Herrero J."/>
            <person name="Beal K."/>
            <person name="Nozawa M."/>
            <person name="Li Q."/>
            <person name="Wang J."/>
            <person name="Zhang H."/>
            <person name="Yu L."/>
            <person name="Shigenobu S."/>
            <person name="Wang J."/>
            <person name="Liu J."/>
            <person name="Flicek P."/>
            <person name="Searle S."/>
            <person name="Wang J."/>
            <person name="Kuratani S."/>
            <person name="Yin Y."/>
            <person name="Aken B."/>
            <person name="Zhang G."/>
            <person name="Irie N."/>
        </authorList>
    </citation>
    <scope>NUCLEOTIDE SEQUENCE [LARGE SCALE GENOMIC DNA]</scope>
    <source>
        <strain evidence="12">Daiwa-1</strain>
    </source>
</reference>
<comment type="subcellular location">
    <subcellularLocation>
        <location evidence="2">Membrane</location>
        <topology evidence="2">Multi-pass membrane protein</topology>
    </subcellularLocation>
</comment>
<evidence type="ECO:0000256" key="3">
    <source>
        <dbReference type="ARBA" id="ARBA00022692"/>
    </source>
</evidence>
<dbReference type="GO" id="GO:0004984">
    <property type="term" value="F:olfactory receptor activity"/>
    <property type="evidence" value="ECO:0007669"/>
    <property type="project" value="InterPro"/>
</dbReference>
<keyword evidence="3 9" id="KW-0812">Transmembrane</keyword>
<dbReference type="PROSITE" id="PS50262">
    <property type="entry name" value="G_PROTEIN_RECEP_F1_2"/>
    <property type="match status" value="1"/>
</dbReference>
<keyword evidence="8" id="KW-0807">Transducer</keyword>
<dbReference type="AlphaFoldDB" id="K7G4P9"/>
<keyword evidence="6 9" id="KW-0472">Membrane</keyword>
<reference evidence="11" key="4">
    <citation type="submission" date="2025-09" db="UniProtKB">
        <authorList>
            <consortium name="Ensembl"/>
        </authorList>
    </citation>
    <scope>IDENTIFICATION</scope>
</reference>
<proteinExistence type="predicted"/>
<evidence type="ECO:0000256" key="2">
    <source>
        <dbReference type="ARBA" id="ARBA00004141"/>
    </source>
</evidence>
<feature type="transmembrane region" description="Helical" evidence="9">
    <location>
        <begin position="187"/>
        <end position="211"/>
    </location>
</feature>
<dbReference type="Proteomes" id="UP000007267">
    <property type="component" value="Unassembled WGS sequence"/>
</dbReference>
<evidence type="ECO:0000256" key="5">
    <source>
        <dbReference type="ARBA" id="ARBA00023040"/>
    </source>
</evidence>
<dbReference type="Gene3D" id="1.20.1070.10">
    <property type="entry name" value="Rhodopsin 7-helix transmembrane proteins"/>
    <property type="match status" value="1"/>
</dbReference>
<evidence type="ECO:0000313" key="12">
    <source>
        <dbReference type="Proteomes" id="UP000007267"/>
    </source>
</evidence>
<dbReference type="PRINTS" id="PR00245">
    <property type="entry name" value="OLFACTORYR"/>
</dbReference>
<dbReference type="eggNOG" id="ENOG502SMG4">
    <property type="taxonomic scope" value="Eukaryota"/>
</dbReference>
<keyword evidence="4 9" id="KW-1133">Transmembrane helix</keyword>
<feature type="transmembrane region" description="Helical" evidence="9">
    <location>
        <begin position="55"/>
        <end position="77"/>
    </location>
</feature>
<dbReference type="SUPFAM" id="SSF81321">
    <property type="entry name" value="Family A G protein-coupled receptor-like"/>
    <property type="match status" value="1"/>
</dbReference>
<keyword evidence="5" id="KW-0297">G-protein coupled receptor</keyword>
<dbReference type="InterPro" id="IPR017452">
    <property type="entry name" value="GPCR_Rhodpsn_7TM"/>
</dbReference>
<dbReference type="PANTHER" id="PTHR48018">
    <property type="entry name" value="OLFACTORY RECEPTOR"/>
    <property type="match status" value="1"/>
</dbReference>
<evidence type="ECO:0000256" key="8">
    <source>
        <dbReference type="ARBA" id="ARBA00023224"/>
    </source>
</evidence>
<reference evidence="12" key="1">
    <citation type="submission" date="2011-10" db="EMBL/GenBank/DDBJ databases">
        <authorList>
            <consortium name="Soft-shell Turtle Genome Consortium"/>
        </authorList>
    </citation>
    <scope>NUCLEOTIDE SEQUENCE [LARGE SCALE GENOMIC DNA]</scope>
    <source>
        <strain evidence="12">Daiwa-1</strain>
    </source>
</reference>
<feature type="transmembrane region" description="Helical" evidence="9">
    <location>
        <begin position="97"/>
        <end position="118"/>
    </location>
</feature>
<dbReference type="FunFam" id="1.20.1070.10:FF:000003">
    <property type="entry name" value="Olfactory receptor"/>
    <property type="match status" value="1"/>
</dbReference>
<sequence length="303" mass="32059">SPISFLLLIPSLTCAWMLALLLFSLALPVVLLGLMGNLGLVVLIRAEGSLHTPMYYFLSHLALLDLCSCCTVGPVMLQGLMAGWVTLPSLACALQMFLFAAAADAECCLLAAMAYDRYALPPRAPCPPRLCLGMVLGSYMAGVASGAVHTSLAFRLPLCHSRILNSFFCDIPPVLALACADTSLNQALLLAICGTIQSITLLAILASYGLILGAVGQVGLCRAASTCSSHLAAVAVLYGTLIFMYLRPEGSYSAQADKMAAAFYTVAIPTLNPVIYSLRNTDVKGALAKQLLGRRHMPEQSDQ</sequence>
<dbReference type="PRINTS" id="PR00237">
    <property type="entry name" value="GPCRRHODOPSN"/>
</dbReference>
<evidence type="ECO:0000256" key="4">
    <source>
        <dbReference type="ARBA" id="ARBA00022989"/>
    </source>
</evidence>
<dbReference type="GO" id="GO:0004930">
    <property type="term" value="F:G protein-coupled receptor activity"/>
    <property type="evidence" value="ECO:0007669"/>
    <property type="project" value="UniProtKB-KW"/>
</dbReference>
<evidence type="ECO:0000256" key="1">
    <source>
        <dbReference type="ARBA" id="ARBA00002936"/>
    </source>
</evidence>
<evidence type="ECO:0000313" key="11">
    <source>
        <dbReference type="Ensembl" id="ENSPSIP00000015260.1"/>
    </source>
</evidence>
<feature type="transmembrane region" description="Helical" evidence="9">
    <location>
        <begin position="15"/>
        <end position="43"/>
    </location>
</feature>
<accession>K7G4P9</accession>
<organism evidence="11 12">
    <name type="scientific">Pelodiscus sinensis</name>
    <name type="common">Chinese softshell turtle</name>
    <name type="synonym">Trionyx sinensis</name>
    <dbReference type="NCBI Taxonomy" id="13735"/>
    <lineage>
        <taxon>Eukaryota</taxon>
        <taxon>Metazoa</taxon>
        <taxon>Chordata</taxon>
        <taxon>Craniata</taxon>
        <taxon>Vertebrata</taxon>
        <taxon>Euteleostomi</taxon>
        <taxon>Archelosauria</taxon>
        <taxon>Testudinata</taxon>
        <taxon>Testudines</taxon>
        <taxon>Cryptodira</taxon>
        <taxon>Trionychia</taxon>
        <taxon>Trionychidae</taxon>
        <taxon>Pelodiscus</taxon>
    </lineage>
</organism>
<dbReference type="OMA" id="WASSCAS"/>
<keyword evidence="12" id="KW-1185">Reference proteome</keyword>
<dbReference type="GeneTree" id="ENSGT01150000286921"/>
<dbReference type="EMBL" id="AGCU01033498">
    <property type="status" value="NOT_ANNOTATED_CDS"/>
    <property type="molecule type" value="Genomic_DNA"/>
</dbReference>
<feature type="transmembrane region" description="Helical" evidence="9">
    <location>
        <begin position="223"/>
        <end position="246"/>
    </location>
</feature>
<evidence type="ECO:0000256" key="7">
    <source>
        <dbReference type="ARBA" id="ARBA00023170"/>
    </source>
</evidence>
<dbReference type="Pfam" id="PF13853">
    <property type="entry name" value="7tm_4"/>
    <property type="match status" value="1"/>
</dbReference>
<evidence type="ECO:0000256" key="6">
    <source>
        <dbReference type="ARBA" id="ARBA00023136"/>
    </source>
</evidence>
<feature type="transmembrane region" description="Helical" evidence="9">
    <location>
        <begin position="130"/>
        <end position="151"/>
    </location>
</feature>
<evidence type="ECO:0000256" key="9">
    <source>
        <dbReference type="SAM" id="Phobius"/>
    </source>
</evidence>
<evidence type="ECO:0000259" key="10">
    <source>
        <dbReference type="PROSITE" id="PS50262"/>
    </source>
</evidence>
<name>K7G4P9_PELSI</name>
<protein>
    <submittedName>
        <fullName evidence="11">Olfactory receptor 5C1-like</fullName>
    </submittedName>
</protein>
<reference evidence="11" key="3">
    <citation type="submission" date="2025-08" db="UniProtKB">
        <authorList>
            <consortium name="Ensembl"/>
        </authorList>
    </citation>
    <scope>IDENTIFICATION</scope>
</reference>
<dbReference type="GO" id="GO:0016020">
    <property type="term" value="C:membrane"/>
    <property type="evidence" value="ECO:0007669"/>
    <property type="project" value="UniProtKB-SubCell"/>
</dbReference>
<dbReference type="HOGENOM" id="CLU_012526_1_0_1"/>